<dbReference type="InterPro" id="IPR013216">
    <property type="entry name" value="Methyltransf_11"/>
</dbReference>
<protein>
    <submittedName>
        <fullName evidence="5">Methyltransferase</fullName>
    </submittedName>
</protein>
<keyword evidence="2" id="KW-0808">Transferase</keyword>
<sequence length="287" mass="30984">MEYTTTASSVAPRDLAPAIRHDADALTERSLRIWGAGDYDRIAAGFRHEADAFVARRSLRTGDVVLDAACGSGNLTIPAARTGATVTGLDLVPALLADAARWARGERLTIALDQGNAEALPYADGRFDVVMSMFGVMFAARPERVAAELARVTRRGGRLALANWTRTGFTGRMLAMHAAVVPPPAGVPSPLLWGDETHVRALLGEDQWEIATTLRTLTFRFPHVPAETAALFGATYGPTVRTLEALEPARRAPFMADLTAHWSQHQRATGATTEVDAEYLEVVAVRR</sequence>
<evidence type="ECO:0000259" key="4">
    <source>
        <dbReference type="Pfam" id="PF08241"/>
    </source>
</evidence>
<reference evidence="5" key="1">
    <citation type="submission" date="2022-08" db="EMBL/GenBank/DDBJ databases">
        <title>Draft genome sequencing of Roseisolibacter agri AW1220.</title>
        <authorList>
            <person name="Tobiishi Y."/>
            <person name="Tonouchi A."/>
        </authorList>
    </citation>
    <scope>NUCLEOTIDE SEQUENCE</scope>
    <source>
        <strain evidence="5">AW1220</strain>
    </source>
</reference>
<dbReference type="SUPFAM" id="SSF53335">
    <property type="entry name" value="S-adenosyl-L-methionine-dependent methyltransferases"/>
    <property type="match status" value="1"/>
</dbReference>
<dbReference type="EMBL" id="BRXS01000005">
    <property type="protein sequence ID" value="GLC26957.1"/>
    <property type="molecule type" value="Genomic_DNA"/>
</dbReference>
<evidence type="ECO:0000313" key="6">
    <source>
        <dbReference type="Proteomes" id="UP001161325"/>
    </source>
</evidence>
<dbReference type="Pfam" id="PF08241">
    <property type="entry name" value="Methyltransf_11"/>
    <property type="match status" value="1"/>
</dbReference>
<organism evidence="5 6">
    <name type="scientific">Roseisolibacter agri</name>
    <dbReference type="NCBI Taxonomy" id="2014610"/>
    <lineage>
        <taxon>Bacteria</taxon>
        <taxon>Pseudomonadati</taxon>
        <taxon>Gemmatimonadota</taxon>
        <taxon>Gemmatimonadia</taxon>
        <taxon>Gemmatimonadales</taxon>
        <taxon>Gemmatimonadaceae</taxon>
        <taxon>Roseisolibacter</taxon>
    </lineage>
</organism>
<dbReference type="PANTHER" id="PTHR43464:SF19">
    <property type="entry name" value="UBIQUINONE BIOSYNTHESIS O-METHYLTRANSFERASE, MITOCHONDRIAL"/>
    <property type="match status" value="1"/>
</dbReference>
<dbReference type="Proteomes" id="UP001161325">
    <property type="component" value="Unassembled WGS sequence"/>
</dbReference>
<dbReference type="GO" id="GO:0008757">
    <property type="term" value="F:S-adenosylmethionine-dependent methyltransferase activity"/>
    <property type="evidence" value="ECO:0007669"/>
    <property type="project" value="InterPro"/>
</dbReference>
<dbReference type="AlphaFoldDB" id="A0AA37QAX8"/>
<keyword evidence="6" id="KW-1185">Reference proteome</keyword>
<dbReference type="GO" id="GO:0032259">
    <property type="term" value="P:methylation"/>
    <property type="evidence" value="ECO:0007669"/>
    <property type="project" value="UniProtKB-KW"/>
</dbReference>
<keyword evidence="1 5" id="KW-0489">Methyltransferase</keyword>
<gene>
    <name evidence="5" type="ORF">rosag_34700</name>
</gene>
<accession>A0AA37QAX8</accession>
<dbReference type="CDD" id="cd02440">
    <property type="entry name" value="AdoMet_MTases"/>
    <property type="match status" value="1"/>
</dbReference>
<keyword evidence="3" id="KW-0949">S-adenosyl-L-methionine</keyword>
<name>A0AA37QAX8_9BACT</name>
<evidence type="ECO:0000313" key="5">
    <source>
        <dbReference type="EMBL" id="GLC26957.1"/>
    </source>
</evidence>
<feature type="domain" description="Methyltransferase type 11" evidence="4">
    <location>
        <begin position="66"/>
        <end position="160"/>
    </location>
</feature>
<dbReference type="RefSeq" id="WP_284351407.1">
    <property type="nucleotide sequence ID" value="NZ_BRXS01000005.1"/>
</dbReference>
<dbReference type="PANTHER" id="PTHR43464">
    <property type="entry name" value="METHYLTRANSFERASE"/>
    <property type="match status" value="1"/>
</dbReference>
<comment type="caution">
    <text evidence="5">The sequence shown here is derived from an EMBL/GenBank/DDBJ whole genome shotgun (WGS) entry which is preliminary data.</text>
</comment>
<evidence type="ECO:0000256" key="2">
    <source>
        <dbReference type="ARBA" id="ARBA00022679"/>
    </source>
</evidence>
<evidence type="ECO:0000256" key="1">
    <source>
        <dbReference type="ARBA" id="ARBA00022603"/>
    </source>
</evidence>
<proteinExistence type="predicted"/>
<dbReference type="Gene3D" id="3.40.50.150">
    <property type="entry name" value="Vaccinia Virus protein VP39"/>
    <property type="match status" value="1"/>
</dbReference>
<evidence type="ECO:0000256" key="3">
    <source>
        <dbReference type="ARBA" id="ARBA00022691"/>
    </source>
</evidence>
<dbReference type="InterPro" id="IPR029063">
    <property type="entry name" value="SAM-dependent_MTases_sf"/>
</dbReference>